<dbReference type="Pfam" id="PF00689">
    <property type="entry name" value="Cation_ATPase_C"/>
    <property type="match status" value="1"/>
</dbReference>
<dbReference type="EMBL" id="ADBJ01000002">
    <property type="protein sequence ID" value="EFA86501.1"/>
    <property type="molecule type" value="Genomic_DNA"/>
</dbReference>
<name>D3AW28_HETP5</name>
<dbReference type="GO" id="GO:0005524">
    <property type="term" value="F:ATP binding"/>
    <property type="evidence" value="ECO:0007669"/>
    <property type="project" value="UniProtKB-KW"/>
</dbReference>
<dbReference type="InterPro" id="IPR044492">
    <property type="entry name" value="P_typ_ATPase_HD_dom"/>
</dbReference>
<dbReference type="PANTHER" id="PTHR43294">
    <property type="entry name" value="SODIUM/POTASSIUM-TRANSPORTING ATPASE SUBUNIT ALPHA"/>
    <property type="match status" value="1"/>
</dbReference>
<dbReference type="Pfam" id="PF13246">
    <property type="entry name" value="Cation_ATPase"/>
    <property type="match status" value="1"/>
</dbReference>
<evidence type="ECO:0000256" key="8">
    <source>
        <dbReference type="ARBA" id="ARBA00023136"/>
    </source>
</evidence>
<dbReference type="FunFam" id="3.40.50.1000:FF:000083">
    <property type="entry name" value="Sodium/potassium-transporting ATPase subunit alpha"/>
    <property type="match status" value="1"/>
</dbReference>
<dbReference type="SUPFAM" id="SSF81660">
    <property type="entry name" value="Metal cation-transporting ATPase, ATP-binding domain N"/>
    <property type="match status" value="1"/>
</dbReference>
<comment type="subcellular location">
    <subcellularLocation>
        <location evidence="1">Cell membrane</location>
        <topology evidence="1">Multi-pass membrane protein</topology>
    </subcellularLocation>
</comment>
<dbReference type="InterPro" id="IPR059000">
    <property type="entry name" value="ATPase_P-type_domA"/>
</dbReference>
<dbReference type="InterPro" id="IPR023214">
    <property type="entry name" value="HAD_sf"/>
</dbReference>
<feature type="transmembrane region" description="Helical" evidence="9">
    <location>
        <begin position="290"/>
        <end position="312"/>
    </location>
</feature>
<feature type="transmembrane region" description="Helical" evidence="9">
    <location>
        <begin position="877"/>
        <end position="905"/>
    </location>
</feature>
<dbReference type="Gene3D" id="3.40.1110.10">
    <property type="entry name" value="Calcium-transporting ATPase, cytoplasmic domain N"/>
    <property type="match status" value="1"/>
</dbReference>
<evidence type="ECO:0000256" key="7">
    <source>
        <dbReference type="ARBA" id="ARBA00022989"/>
    </source>
</evidence>
<dbReference type="SFLD" id="SFLDS00003">
    <property type="entry name" value="Haloacid_Dehalogenase"/>
    <property type="match status" value="1"/>
</dbReference>
<dbReference type="PRINTS" id="PR00119">
    <property type="entry name" value="CATATPASE"/>
</dbReference>
<feature type="transmembrane region" description="Helical" evidence="9">
    <location>
        <begin position="1017"/>
        <end position="1033"/>
    </location>
</feature>
<dbReference type="GO" id="GO:1990573">
    <property type="term" value="P:potassium ion import across plasma membrane"/>
    <property type="evidence" value="ECO:0007669"/>
    <property type="project" value="TreeGrafter"/>
</dbReference>
<dbReference type="GO" id="GO:0005886">
    <property type="term" value="C:plasma membrane"/>
    <property type="evidence" value="ECO:0007669"/>
    <property type="project" value="UniProtKB-SubCell"/>
</dbReference>
<dbReference type="GO" id="GO:0016887">
    <property type="term" value="F:ATP hydrolysis activity"/>
    <property type="evidence" value="ECO:0007669"/>
    <property type="project" value="InterPro"/>
</dbReference>
<feature type="transmembrane region" description="Helical" evidence="9">
    <location>
        <begin position="834"/>
        <end position="856"/>
    </location>
</feature>
<evidence type="ECO:0000256" key="4">
    <source>
        <dbReference type="ARBA" id="ARBA00022741"/>
    </source>
</evidence>
<keyword evidence="8 9" id="KW-0472">Membrane</keyword>
<dbReference type="GO" id="GO:0030007">
    <property type="term" value="P:intracellular potassium ion homeostasis"/>
    <property type="evidence" value="ECO:0007669"/>
    <property type="project" value="TreeGrafter"/>
</dbReference>
<dbReference type="InterPro" id="IPR008250">
    <property type="entry name" value="ATPase_P-typ_transduc_dom_A_sf"/>
</dbReference>
<dbReference type="OMA" id="DIKMILI"/>
<keyword evidence="6" id="KW-1278">Translocase</keyword>
<keyword evidence="5" id="KW-0067">ATP-binding</keyword>
<dbReference type="GeneID" id="31355829"/>
<dbReference type="Gene3D" id="1.20.1110.10">
    <property type="entry name" value="Calcium-transporting ATPase, transmembrane domain"/>
    <property type="match status" value="1"/>
</dbReference>
<dbReference type="Pfam" id="PF00702">
    <property type="entry name" value="Hydrolase"/>
    <property type="match status" value="1"/>
</dbReference>
<dbReference type="InParanoid" id="D3AW28"/>
<evidence type="ECO:0000256" key="1">
    <source>
        <dbReference type="ARBA" id="ARBA00004651"/>
    </source>
</evidence>
<dbReference type="SMART" id="SM00831">
    <property type="entry name" value="Cation_ATPase_N"/>
    <property type="match status" value="1"/>
</dbReference>
<organism evidence="11 12">
    <name type="scientific">Heterostelium pallidum (strain ATCC 26659 / Pp 5 / PN500)</name>
    <name type="common">Cellular slime mold</name>
    <name type="synonym">Polysphondylium pallidum</name>
    <dbReference type="NCBI Taxonomy" id="670386"/>
    <lineage>
        <taxon>Eukaryota</taxon>
        <taxon>Amoebozoa</taxon>
        <taxon>Evosea</taxon>
        <taxon>Eumycetozoa</taxon>
        <taxon>Dictyostelia</taxon>
        <taxon>Acytosteliales</taxon>
        <taxon>Acytosteliaceae</taxon>
        <taxon>Heterostelium</taxon>
    </lineage>
</organism>
<dbReference type="GO" id="GO:0006883">
    <property type="term" value="P:intracellular sodium ion homeostasis"/>
    <property type="evidence" value="ECO:0007669"/>
    <property type="project" value="TreeGrafter"/>
</dbReference>
<accession>D3AW28</accession>
<evidence type="ECO:0000313" key="12">
    <source>
        <dbReference type="Proteomes" id="UP000001396"/>
    </source>
</evidence>
<feature type="transmembrane region" description="Helical" evidence="9">
    <location>
        <begin position="984"/>
        <end position="1005"/>
    </location>
</feature>
<keyword evidence="2" id="KW-1003">Cell membrane</keyword>
<dbReference type="SUPFAM" id="SSF81665">
    <property type="entry name" value="Calcium ATPase, transmembrane domain M"/>
    <property type="match status" value="1"/>
</dbReference>
<dbReference type="InterPro" id="IPR018303">
    <property type="entry name" value="ATPase_P-typ_P_site"/>
</dbReference>
<dbReference type="InterPro" id="IPR006068">
    <property type="entry name" value="ATPase_P-typ_cation-transptr_C"/>
</dbReference>
<dbReference type="NCBIfam" id="TIGR01494">
    <property type="entry name" value="ATPase_P-type"/>
    <property type="match status" value="2"/>
</dbReference>
<sequence length="1054" mass="116839">MMKSEIALLMLTQICELCEKWAMDSEISIPMKQQSHFADGNNTASIPDPNITAEYRALQSSKQSASSTGSDREGYNFDFHTLAESELCDRFKTNLQDGLSPNEATIRIKTNGLNEFDHHSPNYFKKAMVYLFGGMIVIFLQALFSAFQDWSTSRVMKSILSMLPSESLVVRGGQITRLPTSQLVVGDIVHLKMGNKVPADMVVFQSSGDLKVDNSILTGENKPINVVTNCTDSSFIESKNVVFMGTHVLNGSGIGVVVLTGNNSIMGKINQLTNARPEKIPIIQQEINRFVYIIVGLTILLAGMFALEWGVFLHRKHPQFQDTVAMLMNVMSCVVAFIPEGMPICVALTLLLVAKRMKQNNILPKSLTTVETLGCVNVICSDKTGTLTQNKMFVTNVVFSDTQVNPEDMLISLKSDSCAGGQAILYQQMQLSAVLCCNATFDASTLALPLDQRKINGDATDAAILRFGEKLSGSLSNNTRSEFTRIYDIPFNSKSKFMVTLHKPTYLDSSNSQSIFRINSSSNEHLMLVKGAPDVLLHRCISLSSSTQTTVPLNVDQMERICSLQEKLSRNGQRVLLLCYRSYTPVNPVGHVSFGQELEDAVRDLTIIGMVGICDPPRPEIKETVATCRKAGSRFFMITGDFGLTASAIARQVGIFTQMDRDPETYEDILLDQSSYQLAHQPSPDNMDAENSVITSLVLNGNEIAKLNDEQWDRVNKYSEVVFARTTPEQKLQIVTELQKRGGVVAVTGDGVNDAPALKAADVGIAVVTGSDVAIEAADLVLLGNFDSISHAIRLGRLVFQNLQKVIGFLLPAGSYSEIMPVVVNSFFGTPAPLSSFLMIIICCFTDVFPCLALIMEREEFNLMSLPPRNAKKDHLITLRIYIQSYLFMGTMQSVISMFLFFLYIEEYTGLSWGDMAFTYGDIDFTAPHVKVSADDFNNIYVPTGTCVTFLALMILQWGNILSIRNRRLSIVTADPLRPKRRNLWIFVGMSCSFIVAIIVTKVPWIQTLFQTGDVPIKYWLLPIPFAVAILAMDEIRKLFVRLFPNGPIAWIAW</sequence>
<dbReference type="GO" id="GO:0036376">
    <property type="term" value="P:sodium ion export across plasma membrane"/>
    <property type="evidence" value="ECO:0007669"/>
    <property type="project" value="TreeGrafter"/>
</dbReference>
<dbReference type="Pfam" id="PF00122">
    <property type="entry name" value="E1-E2_ATPase"/>
    <property type="match status" value="1"/>
</dbReference>
<dbReference type="GO" id="GO:1902600">
    <property type="term" value="P:proton transmembrane transport"/>
    <property type="evidence" value="ECO:0007669"/>
    <property type="project" value="TreeGrafter"/>
</dbReference>
<feature type="transmembrane region" description="Helical" evidence="9">
    <location>
        <begin position="940"/>
        <end position="963"/>
    </location>
</feature>
<evidence type="ECO:0000256" key="9">
    <source>
        <dbReference type="SAM" id="Phobius"/>
    </source>
</evidence>
<dbReference type="FunFam" id="3.40.50.1000:FF:000001">
    <property type="entry name" value="Phospholipid-transporting ATPase IC"/>
    <property type="match status" value="1"/>
</dbReference>
<dbReference type="InterPro" id="IPR004014">
    <property type="entry name" value="ATPase_P-typ_cation-transptr_N"/>
</dbReference>
<reference evidence="11 12" key="1">
    <citation type="journal article" date="2011" name="Genome Res.">
        <title>Phylogeny-wide analysis of social amoeba genomes highlights ancient origins for complex intercellular communication.</title>
        <authorList>
            <person name="Heidel A.J."/>
            <person name="Lawal H.M."/>
            <person name="Felder M."/>
            <person name="Schilde C."/>
            <person name="Helps N.R."/>
            <person name="Tunggal B."/>
            <person name="Rivero F."/>
            <person name="John U."/>
            <person name="Schleicher M."/>
            <person name="Eichinger L."/>
            <person name="Platzer M."/>
            <person name="Noegel A.A."/>
            <person name="Schaap P."/>
            <person name="Gloeckner G."/>
        </authorList>
    </citation>
    <scope>NUCLEOTIDE SEQUENCE [LARGE SCALE GENOMIC DNA]</scope>
    <source>
        <strain evidence="12">ATCC 26659 / Pp 5 / PN500</strain>
    </source>
</reference>
<dbReference type="Gene3D" id="2.70.150.10">
    <property type="entry name" value="Calcium-transporting ATPase, cytoplasmic transduction domain A"/>
    <property type="match status" value="1"/>
</dbReference>
<dbReference type="Pfam" id="PF00690">
    <property type="entry name" value="Cation_ATPase_N"/>
    <property type="match status" value="1"/>
</dbReference>
<dbReference type="PROSITE" id="PS00154">
    <property type="entry name" value="ATPASE_E1_E2"/>
    <property type="match status" value="1"/>
</dbReference>
<dbReference type="InterPro" id="IPR036412">
    <property type="entry name" value="HAD-like_sf"/>
</dbReference>
<dbReference type="SFLD" id="SFLDF00027">
    <property type="entry name" value="p-type_atpase"/>
    <property type="match status" value="1"/>
</dbReference>
<dbReference type="STRING" id="670386.D3AW28"/>
<keyword evidence="4" id="KW-0547">Nucleotide-binding</keyword>
<keyword evidence="7 9" id="KW-1133">Transmembrane helix</keyword>
<feature type="transmembrane region" description="Helical" evidence="9">
    <location>
        <begin position="324"/>
        <end position="353"/>
    </location>
</feature>
<dbReference type="SUPFAM" id="SSF56784">
    <property type="entry name" value="HAD-like"/>
    <property type="match status" value="1"/>
</dbReference>
<feature type="transmembrane region" description="Helical" evidence="9">
    <location>
        <begin position="127"/>
        <end position="147"/>
    </location>
</feature>
<dbReference type="InterPro" id="IPR001757">
    <property type="entry name" value="P_typ_ATPase"/>
</dbReference>
<dbReference type="PANTHER" id="PTHR43294:SF21">
    <property type="entry name" value="CATION TRANSPORTING ATPASE"/>
    <property type="match status" value="1"/>
</dbReference>
<evidence type="ECO:0000259" key="10">
    <source>
        <dbReference type="SMART" id="SM00831"/>
    </source>
</evidence>
<dbReference type="SUPFAM" id="SSF81653">
    <property type="entry name" value="Calcium ATPase, transduction domain A"/>
    <property type="match status" value="1"/>
</dbReference>
<proteinExistence type="predicted"/>
<keyword evidence="3 9" id="KW-0812">Transmembrane</keyword>
<feature type="domain" description="Cation-transporting P-type ATPase N-terminal" evidence="10">
    <location>
        <begin position="78"/>
        <end position="149"/>
    </location>
</feature>
<dbReference type="Proteomes" id="UP000001396">
    <property type="component" value="Unassembled WGS sequence"/>
</dbReference>
<keyword evidence="12" id="KW-1185">Reference proteome</keyword>
<dbReference type="InterPro" id="IPR023299">
    <property type="entry name" value="ATPase_P-typ_cyto_dom_N"/>
</dbReference>
<protein>
    <recommendedName>
        <fullName evidence="10">Cation-transporting P-type ATPase N-terminal domain-containing protein</fullName>
    </recommendedName>
</protein>
<comment type="caution">
    <text evidence="11">The sequence shown here is derived from an EMBL/GenBank/DDBJ whole genome shotgun (WGS) entry which is preliminary data.</text>
</comment>
<evidence type="ECO:0000256" key="5">
    <source>
        <dbReference type="ARBA" id="ARBA00022840"/>
    </source>
</evidence>
<evidence type="ECO:0000256" key="6">
    <source>
        <dbReference type="ARBA" id="ARBA00022967"/>
    </source>
</evidence>
<evidence type="ECO:0000313" key="11">
    <source>
        <dbReference type="EMBL" id="EFA86501.1"/>
    </source>
</evidence>
<evidence type="ECO:0000256" key="2">
    <source>
        <dbReference type="ARBA" id="ARBA00022475"/>
    </source>
</evidence>
<dbReference type="PRINTS" id="PR00121">
    <property type="entry name" value="NAKATPASE"/>
</dbReference>
<dbReference type="AlphaFoldDB" id="D3AW28"/>
<evidence type="ECO:0000256" key="3">
    <source>
        <dbReference type="ARBA" id="ARBA00022692"/>
    </source>
</evidence>
<dbReference type="RefSeq" id="XP_020438606.1">
    <property type="nucleotide sequence ID" value="XM_020571332.1"/>
</dbReference>
<dbReference type="InterPro" id="IPR023298">
    <property type="entry name" value="ATPase_P-typ_TM_dom_sf"/>
</dbReference>
<dbReference type="Gene3D" id="3.40.50.1000">
    <property type="entry name" value="HAD superfamily/HAD-like"/>
    <property type="match status" value="1"/>
</dbReference>
<dbReference type="GO" id="GO:0005391">
    <property type="term" value="F:P-type sodium:potassium-exchanging transporter activity"/>
    <property type="evidence" value="ECO:0007669"/>
    <property type="project" value="TreeGrafter"/>
</dbReference>
<dbReference type="InterPro" id="IPR050510">
    <property type="entry name" value="Cation_transp_ATPase_P-type"/>
</dbReference>
<gene>
    <name evidence="11" type="ORF">PPL_00295</name>
</gene>
<feature type="transmembrane region" description="Helical" evidence="9">
    <location>
        <begin position="806"/>
        <end position="828"/>
    </location>
</feature>
<dbReference type="SFLD" id="SFLDG00002">
    <property type="entry name" value="C1.7:_P-type_atpase_like"/>
    <property type="match status" value="1"/>
</dbReference>